<dbReference type="eggNOG" id="ENOG5033D5P">
    <property type="taxonomic scope" value="Bacteria"/>
</dbReference>
<protein>
    <submittedName>
        <fullName evidence="1">Uncharacterized protein</fullName>
    </submittedName>
</protein>
<evidence type="ECO:0000313" key="1">
    <source>
        <dbReference type="EMBL" id="AGA91015.1"/>
    </source>
</evidence>
<organism evidence="1 2">
    <name type="scientific">Thioflavicoccus mobilis 8321</name>
    <dbReference type="NCBI Taxonomy" id="765912"/>
    <lineage>
        <taxon>Bacteria</taxon>
        <taxon>Pseudomonadati</taxon>
        <taxon>Pseudomonadota</taxon>
        <taxon>Gammaproteobacteria</taxon>
        <taxon>Chromatiales</taxon>
        <taxon>Chromatiaceae</taxon>
        <taxon>Thioflavicoccus</taxon>
    </lineage>
</organism>
<dbReference type="STRING" id="765912.Thimo_2270"/>
<dbReference type="RefSeq" id="WP_015281150.1">
    <property type="nucleotide sequence ID" value="NC_019940.1"/>
</dbReference>
<dbReference type="Proteomes" id="UP000010816">
    <property type="component" value="Chromosome"/>
</dbReference>
<keyword evidence="2" id="KW-1185">Reference proteome</keyword>
<reference evidence="1 2" key="1">
    <citation type="submission" date="2011-09" db="EMBL/GenBank/DDBJ databases">
        <title>Complete sequence of chromosome of Thioflavicoccus mobilis 8321.</title>
        <authorList>
            <consortium name="US DOE Joint Genome Institute"/>
            <person name="Lucas S."/>
            <person name="Han J."/>
            <person name="Lapidus A."/>
            <person name="Cheng J.-F."/>
            <person name="Goodwin L."/>
            <person name="Pitluck S."/>
            <person name="Peters L."/>
            <person name="Ovchinnikova G."/>
            <person name="Lu M."/>
            <person name="Detter J.C."/>
            <person name="Han C."/>
            <person name="Tapia R."/>
            <person name="Land M."/>
            <person name="Hauser L."/>
            <person name="Kyrpides N."/>
            <person name="Ivanova N."/>
            <person name="Pagani I."/>
            <person name="Vogl K."/>
            <person name="Liu Z."/>
            <person name="Imhoff J."/>
            <person name="Thiel V."/>
            <person name="Frigaard N.-U."/>
            <person name="Bryant D."/>
            <person name="Woyke T."/>
        </authorList>
    </citation>
    <scope>NUCLEOTIDE SEQUENCE [LARGE SCALE GENOMIC DNA]</scope>
    <source>
        <strain evidence="1 2">8321</strain>
    </source>
</reference>
<proteinExistence type="predicted"/>
<dbReference type="HOGENOM" id="CLU_2083805_0_0_6"/>
<evidence type="ECO:0000313" key="2">
    <source>
        <dbReference type="Proteomes" id="UP000010816"/>
    </source>
</evidence>
<dbReference type="AlphaFoldDB" id="L0H073"/>
<gene>
    <name evidence="1" type="ORF">Thimo_2270</name>
</gene>
<dbReference type="KEGG" id="tmb:Thimo_2270"/>
<accession>L0H073</accession>
<dbReference type="EMBL" id="CP003051">
    <property type="protein sequence ID" value="AGA91015.1"/>
    <property type="molecule type" value="Genomic_DNA"/>
</dbReference>
<sequence length="117" mass="12545">MVSEPSNTATIDQAINRILAAEREGRADVARCAAEAEGILADAQARAERIRERTEARVQLVHRIADRCLEKVLGELHSLPPEPDEGTAPLAAASDVPDEVMDDAVARLVDELIGPPS</sequence>
<dbReference type="Gene3D" id="1.20.5.2950">
    <property type="match status" value="1"/>
</dbReference>
<name>L0H073_9GAMM</name>